<dbReference type="EMBL" id="BMIK01000013">
    <property type="protein sequence ID" value="GGC38085.1"/>
    <property type="molecule type" value="Genomic_DNA"/>
</dbReference>
<evidence type="ECO:0000313" key="1">
    <source>
        <dbReference type="EMBL" id="GGC38085.1"/>
    </source>
</evidence>
<organism evidence="1 2">
    <name type="scientific">Parapedobacter defluvii</name>
    <dbReference type="NCBI Taxonomy" id="2045106"/>
    <lineage>
        <taxon>Bacteria</taxon>
        <taxon>Pseudomonadati</taxon>
        <taxon>Bacteroidota</taxon>
        <taxon>Sphingobacteriia</taxon>
        <taxon>Sphingobacteriales</taxon>
        <taxon>Sphingobacteriaceae</taxon>
        <taxon>Parapedobacter</taxon>
    </lineage>
</organism>
<sequence length="95" mass="11428">MDRFKIDRAKDVIDLIKQQTVAVFNQLTAGKQDDYQHLQRQHREIVTKINRLEERYVEEEIGGDLYHKYRQRYDDERIRNRGKTDEAIPAGVEPR</sequence>
<name>A0ABQ1MFD2_9SPHI</name>
<accession>A0ABQ1MFD2</accession>
<dbReference type="Proteomes" id="UP000597338">
    <property type="component" value="Unassembled WGS sequence"/>
</dbReference>
<proteinExistence type="predicted"/>
<evidence type="ECO:0000313" key="2">
    <source>
        <dbReference type="Proteomes" id="UP000597338"/>
    </source>
</evidence>
<protein>
    <submittedName>
        <fullName evidence="1">Uncharacterized protein</fullName>
    </submittedName>
</protein>
<comment type="caution">
    <text evidence="1">The sequence shown here is derived from an EMBL/GenBank/DDBJ whole genome shotgun (WGS) entry which is preliminary data.</text>
</comment>
<keyword evidence="2" id="KW-1185">Reference proteome</keyword>
<reference evidence="2" key="1">
    <citation type="journal article" date="2019" name="Int. J. Syst. Evol. Microbiol.">
        <title>The Global Catalogue of Microorganisms (GCM) 10K type strain sequencing project: providing services to taxonomists for standard genome sequencing and annotation.</title>
        <authorList>
            <consortium name="The Broad Institute Genomics Platform"/>
            <consortium name="The Broad Institute Genome Sequencing Center for Infectious Disease"/>
            <person name="Wu L."/>
            <person name="Ma J."/>
        </authorList>
    </citation>
    <scope>NUCLEOTIDE SEQUENCE [LARGE SCALE GENOMIC DNA]</scope>
    <source>
        <strain evidence="2">CGMCC 1.15342</strain>
    </source>
</reference>
<gene>
    <name evidence="1" type="ORF">GCM10011386_32710</name>
</gene>